<evidence type="ECO:0000256" key="1">
    <source>
        <dbReference type="SAM" id="Coils"/>
    </source>
</evidence>
<dbReference type="eggNOG" id="ENOG502T441">
    <property type="taxonomic scope" value="Eukaryota"/>
</dbReference>
<evidence type="ECO:0000256" key="2">
    <source>
        <dbReference type="SAM" id="MobiDB-lite"/>
    </source>
</evidence>
<dbReference type="OrthoDB" id="10064612at2759"/>
<dbReference type="AlphaFoldDB" id="A0A212EHC8"/>
<feature type="coiled-coil region" evidence="1">
    <location>
        <begin position="12"/>
        <end position="71"/>
    </location>
</feature>
<feature type="compositionally biased region" description="Basic and acidic residues" evidence="2">
    <location>
        <begin position="663"/>
        <end position="684"/>
    </location>
</feature>
<dbReference type="KEGG" id="dpl:KGM_212819"/>
<sequence>MEVGDITTVASRKRISADVEQLRDKVSKETAKIIKLKVAQDTAYWDLKEKLHQVEGNHERLQQNMVEVQMQHETISGQYQEELRLRPETLNKVSGTREICSVLESYSLRLKDTLARCRGDHAALLEAMQRAGGALKTASEKTRVGETALKDMEERVKLTTEHQNQLLQLFSVTKQQSDKEIHELKVKLEAALQSKEELVHSLHEMNRKMDMCSFDIGKKEEAITNLQGDIKQLIQELSIQSSEAKNALDKQQKDLAAALEANFSLKNTIQEQESLIKNICEQKIGLEHKITVLENQQANDSTQIQNMKKQLQEAAEVNEKNKYDLGVLEQEKEKLAEEVEEKKKLLITQEEEIKKITQEMDSLVNENRKINEELQKAAEEAKERSKRIEELTLTAETLVKKTEEAENCLKNIKETSDEKIRDLTTTIEGLNKELDSKAMTITQLMSELKTSTDVRSKLETTLQRLRKENEIEREKTTEKERLQSRRIEQLEETVRDREEELTKHVLDSRAEKEHLQEKIQGMQNTIDNIQKELTGRPAVVENRIQPEQDDNAVMLTPAQKKPQAPLSPIIQKKGGFLVPQKELKQRDSMLYNLFSDSSMEGDTLDASEVNRRFEALSRGERVSPMPLTALKRRGGVSAPHTSLKYRTPINSKGAISLSQAKNDMNKERSFFKNKRLENKTKKNK</sequence>
<keyword evidence="4" id="KW-1185">Reference proteome</keyword>
<proteinExistence type="predicted"/>
<feature type="region of interest" description="Disordered" evidence="2">
    <location>
        <begin position="633"/>
        <end position="684"/>
    </location>
</feature>
<reference evidence="3 4" key="1">
    <citation type="journal article" date="2011" name="Cell">
        <title>The monarch butterfly genome yields insights into long-distance migration.</title>
        <authorList>
            <person name="Zhan S."/>
            <person name="Merlin C."/>
            <person name="Boore J.L."/>
            <person name="Reppert S.M."/>
        </authorList>
    </citation>
    <scope>NUCLEOTIDE SEQUENCE [LARGE SCALE GENOMIC DNA]</scope>
    <source>
        <strain evidence="3">F-2</strain>
    </source>
</reference>
<name>A0A212EHC8_DANPL</name>
<dbReference type="STRING" id="278856.A0A212EHC8"/>
<dbReference type="EMBL" id="AGBW02014918">
    <property type="protein sequence ID" value="OWR40882.1"/>
    <property type="molecule type" value="Genomic_DNA"/>
</dbReference>
<feature type="coiled-coil region" evidence="1">
    <location>
        <begin position="174"/>
        <end position="261"/>
    </location>
</feature>
<dbReference type="Proteomes" id="UP000007151">
    <property type="component" value="Unassembled WGS sequence"/>
</dbReference>
<evidence type="ECO:0000313" key="4">
    <source>
        <dbReference type="Proteomes" id="UP000007151"/>
    </source>
</evidence>
<evidence type="ECO:0000313" key="3">
    <source>
        <dbReference type="EMBL" id="OWR40882.1"/>
    </source>
</evidence>
<feature type="coiled-coil region" evidence="1">
    <location>
        <begin position="325"/>
        <end position="532"/>
    </location>
</feature>
<accession>A0A212EHC8</accession>
<organism evidence="3 4">
    <name type="scientific">Danaus plexippus plexippus</name>
    <dbReference type="NCBI Taxonomy" id="278856"/>
    <lineage>
        <taxon>Eukaryota</taxon>
        <taxon>Metazoa</taxon>
        <taxon>Ecdysozoa</taxon>
        <taxon>Arthropoda</taxon>
        <taxon>Hexapoda</taxon>
        <taxon>Insecta</taxon>
        <taxon>Pterygota</taxon>
        <taxon>Neoptera</taxon>
        <taxon>Endopterygota</taxon>
        <taxon>Lepidoptera</taxon>
        <taxon>Glossata</taxon>
        <taxon>Ditrysia</taxon>
        <taxon>Papilionoidea</taxon>
        <taxon>Nymphalidae</taxon>
        <taxon>Danainae</taxon>
        <taxon>Danaini</taxon>
        <taxon>Danaina</taxon>
        <taxon>Danaus</taxon>
        <taxon>Danaus</taxon>
    </lineage>
</organism>
<comment type="caution">
    <text evidence="3">The sequence shown here is derived from an EMBL/GenBank/DDBJ whole genome shotgun (WGS) entry which is preliminary data.</text>
</comment>
<protein>
    <submittedName>
        <fullName evidence="3">Uncharacterized protein</fullName>
    </submittedName>
</protein>
<keyword evidence="1" id="KW-0175">Coiled coil</keyword>
<gene>
    <name evidence="3" type="ORF">KGM_212819</name>
</gene>